<dbReference type="EMBL" id="JASVEJ010000021">
    <property type="protein sequence ID" value="MDL5056909.1"/>
    <property type="molecule type" value="Genomic_DNA"/>
</dbReference>
<name>A0ABT7LYM7_9CYAN</name>
<dbReference type="SMART" id="SM00710">
    <property type="entry name" value="PbH1"/>
    <property type="match status" value="5"/>
</dbReference>
<accession>A0ABT7LYM7</accession>
<evidence type="ECO:0000313" key="1">
    <source>
        <dbReference type="EMBL" id="MDL5056909.1"/>
    </source>
</evidence>
<dbReference type="InterPro" id="IPR012334">
    <property type="entry name" value="Pectin_lyas_fold"/>
</dbReference>
<keyword evidence="2" id="KW-1185">Reference proteome</keyword>
<dbReference type="Proteomes" id="UP001230986">
    <property type="component" value="Unassembled WGS sequence"/>
</dbReference>
<dbReference type="RefSeq" id="WP_285963130.1">
    <property type="nucleotide sequence ID" value="NZ_JASVEJ010000021.1"/>
</dbReference>
<dbReference type="Gene3D" id="2.160.20.10">
    <property type="entry name" value="Single-stranded right-handed beta-helix, Pectin lyase-like"/>
    <property type="match status" value="1"/>
</dbReference>
<reference evidence="1 2" key="1">
    <citation type="submission" date="2023-06" db="EMBL/GenBank/DDBJ databases">
        <title>Whole genome sequence of Oscillatoria calcuttensis NRMC-F 0142.</title>
        <authorList>
            <person name="Shakena Fathima T."/>
            <person name="Muralitharan G."/>
            <person name="Thajuddin N."/>
        </authorList>
    </citation>
    <scope>NUCLEOTIDE SEQUENCE [LARGE SCALE GENOMIC DNA]</scope>
    <source>
        <strain evidence="1 2">NRMC-F 0142</strain>
    </source>
</reference>
<dbReference type="SUPFAM" id="SSF51126">
    <property type="entry name" value="Pectin lyase-like"/>
    <property type="match status" value="1"/>
</dbReference>
<protein>
    <submittedName>
        <fullName evidence="1">Right-handed parallel beta-helix repeat-containing protein</fullName>
    </submittedName>
</protein>
<evidence type="ECO:0000313" key="2">
    <source>
        <dbReference type="Proteomes" id="UP001230986"/>
    </source>
</evidence>
<sequence length="461" mass="48948">MTPINADAGSGLQNVIWNHISPGDRIFMYGGVYSSMPYLPNSISGTELNRTLLTSVPGQEAIFDGGYDGSNGLAPGGGGNGITIGGSFITVSNLVVRNSRESGITFFADPGVTISNVAIVGNVVSNAYRSAIVTGNNADGTRTHSLLVEGNTVTLYALHNQERSATDHWNNGIGIGSSNSVVRNNVVHRGYGEGIILAGIGNIAEENVVFDVYSAGIYLDGSVGGILRRNVIYSTYDESFFVTNGFGNGPASGIQVASELPADDPRVFLSSGNVIHDNFVIGGRSGFYYGDYMEGGGFDLSLVFDNTFFTTNATIGLIHFDVIAPNTHDASLISNNVFMAGIGSELTSFWGSLSGLSFADNAWSPAYTGDFSGVGDIMMGVSFQSEIQKFASALLQADPHSLVWNLKYADDLGLQGAYFTFLQEVQSIPEPATWPLLLTVLILGALCRKRRAYQPVEISVK</sequence>
<dbReference type="InterPro" id="IPR006626">
    <property type="entry name" value="PbH1"/>
</dbReference>
<dbReference type="NCBIfam" id="TIGR02595">
    <property type="entry name" value="PEP_CTERM"/>
    <property type="match status" value="1"/>
</dbReference>
<dbReference type="InterPro" id="IPR013424">
    <property type="entry name" value="Ice-binding_C"/>
</dbReference>
<organism evidence="1 2">
    <name type="scientific">Geitlerinema calcuttense NRMC-F 0142</name>
    <dbReference type="NCBI Taxonomy" id="2922238"/>
    <lineage>
        <taxon>Bacteria</taxon>
        <taxon>Bacillati</taxon>
        <taxon>Cyanobacteriota</taxon>
        <taxon>Cyanophyceae</taxon>
        <taxon>Geitlerinematales</taxon>
        <taxon>Geitlerinemataceae</taxon>
        <taxon>Geitlerinema</taxon>
    </lineage>
</organism>
<dbReference type="InterPro" id="IPR011050">
    <property type="entry name" value="Pectin_lyase_fold/virulence"/>
</dbReference>
<proteinExistence type="predicted"/>
<gene>
    <name evidence="1" type="ORF">QQ055_05440</name>
</gene>
<comment type="caution">
    <text evidence="1">The sequence shown here is derived from an EMBL/GenBank/DDBJ whole genome shotgun (WGS) entry which is preliminary data.</text>
</comment>